<evidence type="ECO:0000313" key="5">
    <source>
        <dbReference type="Proteomes" id="UP000289805"/>
    </source>
</evidence>
<keyword evidence="2" id="KW-0732">Signal</keyword>
<evidence type="ECO:0000313" key="4">
    <source>
        <dbReference type="EMBL" id="RXR32436.1"/>
    </source>
</evidence>
<dbReference type="EMBL" id="SDJQ01000018">
    <property type="protein sequence ID" value="RXR32436.1"/>
    <property type="molecule type" value="Genomic_DNA"/>
</dbReference>
<reference evidence="5 6" key="1">
    <citation type="submission" date="2019-01" db="EMBL/GenBank/DDBJ databases">
        <title>Oerskovia turbata Genome sequencing and assembly.</title>
        <authorList>
            <person name="Dou T."/>
        </authorList>
    </citation>
    <scope>NUCLEOTIDE SEQUENCE [LARGE SCALE GENOMIC DNA]</scope>
    <source>
        <strain evidence="4 5">JCM12123</strain>
        <strain evidence="3 6">JCM3160</strain>
    </source>
</reference>
<evidence type="ECO:0000256" key="1">
    <source>
        <dbReference type="SAM" id="MobiDB-lite"/>
    </source>
</evidence>
<organism evidence="4 5">
    <name type="scientific">Oerskovia turbata</name>
    <dbReference type="NCBI Taxonomy" id="1713"/>
    <lineage>
        <taxon>Bacteria</taxon>
        <taxon>Bacillati</taxon>
        <taxon>Actinomycetota</taxon>
        <taxon>Actinomycetes</taxon>
        <taxon>Micrococcales</taxon>
        <taxon>Cellulomonadaceae</taxon>
        <taxon>Oerskovia</taxon>
    </lineage>
</organism>
<keyword evidence="6" id="KW-1185">Reference proteome</keyword>
<evidence type="ECO:0000313" key="3">
    <source>
        <dbReference type="EMBL" id="RXR22371.1"/>
    </source>
</evidence>
<dbReference type="Proteomes" id="UP000289805">
    <property type="component" value="Unassembled WGS sequence"/>
</dbReference>
<accession>A0A4V1N4K0</accession>
<dbReference type="STRING" id="1713.GCA_000718325_03198"/>
<name>A0A4V1N4K0_9CELL</name>
<protein>
    <submittedName>
        <fullName evidence="4">Uncharacterized protein</fullName>
    </submittedName>
</protein>
<feature type="signal peptide" evidence="2">
    <location>
        <begin position="1"/>
        <end position="22"/>
    </location>
</feature>
<comment type="caution">
    <text evidence="4">The sequence shown here is derived from an EMBL/GenBank/DDBJ whole genome shotgun (WGS) entry which is preliminary data.</text>
</comment>
<gene>
    <name evidence="3" type="ORF">EQW73_16650</name>
    <name evidence="4" type="ORF">EQW78_14085</name>
</gene>
<dbReference type="PROSITE" id="PS51257">
    <property type="entry name" value="PROKAR_LIPOPROTEIN"/>
    <property type="match status" value="1"/>
</dbReference>
<dbReference type="Proteomes" id="UP000290517">
    <property type="component" value="Unassembled WGS sequence"/>
</dbReference>
<dbReference type="RefSeq" id="WP_030152749.1">
    <property type="nucleotide sequence ID" value="NZ_JOFV01000018.1"/>
</dbReference>
<proteinExistence type="predicted"/>
<feature type="region of interest" description="Disordered" evidence="1">
    <location>
        <begin position="222"/>
        <end position="245"/>
    </location>
</feature>
<dbReference type="EMBL" id="SDJR01000013">
    <property type="protein sequence ID" value="RXR22371.1"/>
    <property type="molecule type" value="Genomic_DNA"/>
</dbReference>
<dbReference type="OrthoDB" id="4331847at2"/>
<dbReference type="AlphaFoldDB" id="A0A4V1N4K0"/>
<evidence type="ECO:0000313" key="6">
    <source>
        <dbReference type="Proteomes" id="UP000290517"/>
    </source>
</evidence>
<evidence type="ECO:0000256" key="2">
    <source>
        <dbReference type="SAM" id="SignalP"/>
    </source>
</evidence>
<sequence>MRTTNRRLVTAGLVAVTALALGACGFGSRSIATDTYTVTDEITSVRLDLGAGSVALRGDAAATEVGIERTVDYAGAYPEQETHRVEDGVLVLSGCGRHCSASYSVDLPAGLPVTGSTDHGSIDLTATGAVDVETSNGSITLADIDHGIVARTSNGKVTGTRLGGTEGVDAETSNGAVELTLTTPQDVRATTDNGRVEVTVPDGSYRVRAETDLGGTDVTVPDDPDGEFSIDASSSNGRVTVSRGA</sequence>
<feature type="chain" id="PRO_5038948851" evidence="2">
    <location>
        <begin position="23"/>
        <end position="245"/>
    </location>
</feature>